<keyword evidence="3 8" id="KW-0479">Metal-binding</keyword>
<keyword evidence="4 8" id="KW-0378">Hydrolase</keyword>
<dbReference type="GO" id="GO:0046872">
    <property type="term" value="F:metal ion binding"/>
    <property type="evidence" value="ECO:0007669"/>
    <property type="project" value="UniProtKB-KW"/>
</dbReference>
<dbReference type="Gene3D" id="3.90.132.10">
    <property type="entry name" value="Leishmanolysin , domain 2"/>
    <property type="match status" value="1"/>
</dbReference>
<protein>
    <recommendedName>
        <fullName evidence="7 8">Leishmanolysin-like peptidase</fullName>
        <ecNumber evidence="8">3.4.24.-</ecNumber>
    </recommendedName>
</protein>
<name>A0A2G9V1W1_TELCI</name>
<dbReference type="GO" id="GO:0005737">
    <property type="term" value="C:cytoplasm"/>
    <property type="evidence" value="ECO:0007669"/>
    <property type="project" value="TreeGrafter"/>
</dbReference>
<comment type="cofactor">
    <cofactor evidence="8">
        <name>Zn(2+)</name>
        <dbReference type="ChEBI" id="CHEBI:29105"/>
    </cofactor>
    <text evidence="8">Binds 1 zinc ion per subunit.</text>
</comment>
<keyword evidence="5 8" id="KW-0862">Zinc</keyword>
<dbReference type="EMBL" id="KZ345048">
    <property type="protein sequence ID" value="PIO76491.1"/>
    <property type="molecule type" value="Genomic_DNA"/>
</dbReference>
<evidence type="ECO:0000256" key="7">
    <source>
        <dbReference type="ARBA" id="ARBA00039717"/>
    </source>
</evidence>
<evidence type="ECO:0000256" key="1">
    <source>
        <dbReference type="ARBA" id="ARBA00005860"/>
    </source>
</evidence>
<dbReference type="PANTHER" id="PTHR10942:SF0">
    <property type="entry name" value="LEISHMANOLYSIN-LIKE PEPTIDASE"/>
    <property type="match status" value="1"/>
</dbReference>
<dbReference type="InterPro" id="IPR001577">
    <property type="entry name" value="Peptidase_M8"/>
</dbReference>
<dbReference type="GO" id="GO:0007155">
    <property type="term" value="P:cell adhesion"/>
    <property type="evidence" value="ECO:0007669"/>
    <property type="project" value="InterPro"/>
</dbReference>
<dbReference type="SUPFAM" id="SSF55486">
    <property type="entry name" value="Metalloproteases ('zincins'), catalytic domain"/>
    <property type="match status" value="1"/>
</dbReference>
<dbReference type="Pfam" id="PF01457">
    <property type="entry name" value="Peptidase_M8"/>
    <property type="match status" value="1"/>
</dbReference>
<evidence type="ECO:0000256" key="4">
    <source>
        <dbReference type="ARBA" id="ARBA00022801"/>
    </source>
</evidence>
<dbReference type="OrthoDB" id="5856025at2759"/>
<dbReference type="AlphaFoldDB" id="A0A2G9V1W1"/>
<dbReference type="GO" id="GO:0006508">
    <property type="term" value="P:proteolysis"/>
    <property type="evidence" value="ECO:0007669"/>
    <property type="project" value="UniProtKB-KW"/>
</dbReference>
<keyword evidence="6 8" id="KW-0482">Metalloprotease</keyword>
<proteinExistence type="inferred from homology"/>
<accession>A0A2G9V1W1</accession>
<evidence type="ECO:0000256" key="8">
    <source>
        <dbReference type="RuleBase" id="RU366077"/>
    </source>
</evidence>
<comment type="similarity">
    <text evidence="1 8">Belongs to the peptidase M8 family.</text>
</comment>
<dbReference type="GO" id="GO:0004222">
    <property type="term" value="F:metalloendopeptidase activity"/>
    <property type="evidence" value="ECO:0007669"/>
    <property type="project" value="UniProtKB-UniRule"/>
</dbReference>
<evidence type="ECO:0000313" key="9">
    <source>
        <dbReference type="EMBL" id="PIO76491.1"/>
    </source>
</evidence>
<gene>
    <name evidence="9" type="ORF">TELCIR_01431</name>
</gene>
<evidence type="ECO:0000256" key="3">
    <source>
        <dbReference type="ARBA" id="ARBA00022723"/>
    </source>
</evidence>
<dbReference type="EC" id="3.4.24.-" evidence="8"/>
<keyword evidence="2 8" id="KW-0645">Protease</keyword>
<evidence type="ECO:0000256" key="6">
    <source>
        <dbReference type="ARBA" id="ARBA00023049"/>
    </source>
</evidence>
<dbReference type="PANTHER" id="PTHR10942">
    <property type="entry name" value="LEISHMANOLYSIN-LIKE PEPTIDASE"/>
    <property type="match status" value="1"/>
</dbReference>
<dbReference type="GO" id="GO:0016020">
    <property type="term" value="C:membrane"/>
    <property type="evidence" value="ECO:0007669"/>
    <property type="project" value="InterPro"/>
</dbReference>
<evidence type="ECO:0000256" key="2">
    <source>
        <dbReference type="ARBA" id="ARBA00022670"/>
    </source>
</evidence>
<organism evidence="9 10">
    <name type="scientific">Teladorsagia circumcincta</name>
    <name type="common">Brown stomach worm</name>
    <name type="synonym">Ostertagia circumcincta</name>
    <dbReference type="NCBI Taxonomy" id="45464"/>
    <lineage>
        <taxon>Eukaryota</taxon>
        <taxon>Metazoa</taxon>
        <taxon>Ecdysozoa</taxon>
        <taxon>Nematoda</taxon>
        <taxon>Chromadorea</taxon>
        <taxon>Rhabditida</taxon>
        <taxon>Rhabditina</taxon>
        <taxon>Rhabditomorpha</taxon>
        <taxon>Strongyloidea</taxon>
        <taxon>Trichostrongylidae</taxon>
        <taxon>Teladorsagia</taxon>
    </lineage>
</organism>
<dbReference type="Gene3D" id="2.10.55.10">
    <property type="entry name" value="Leishmanolysin domain 3"/>
    <property type="match status" value="1"/>
</dbReference>
<evidence type="ECO:0000313" key="10">
    <source>
        <dbReference type="Proteomes" id="UP000230423"/>
    </source>
</evidence>
<dbReference type="Proteomes" id="UP000230423">
    <property type="component" value="Unassembled WGS sequence"/>
</dbReference>
<sequence>MSAVSTTKEVFSRVTLALFEDSGWYKVNYDKAEEMMWGRNLGCKFAKQSCLTWMKNNMENPFPFCNRYGGFRCSAERLAKVRCNLVVNSTASVPKEYDYNIENLYQDGKGGQVIGHGSVRFADYCPYYEIPDDMETAKCTRSSSKYTDHSLEATCEDNRVSIGKFDKNSTVYQCYHEGQTVQQFLPDFGNITIRIVCPPCAEVCGHRYCAPDEIVREQAGDSSNFVVYPEAQLTLVYLLVLILI</sequence>
<reference evidence="9 10" key="1">
    <citation type="submission" date="2015-09" db="EMBL/GenBank/DDBJ databases">
        <title>Draft genome of the parasitic nematode Teladorsagia circumcincta isolate WARC Sus (inbred).</title>
        <authorList>
            <person name="Mitreva M."/>
        </authorList>
    </citation>
    <scope>NUCLEOTIDE SEQUENCE [LARGE SCALE GENOMIC DNA]</scope>
    <source>
        <strain evidence="9 10">S</strain>
    </source>
</reference>
<evidence type="ECO:0000256" key="5">
    <source>
        <dbReference type="ARBA" id="ARBA00022833"/>
    </source>
</evidence>
<keyword evidence="10" id="KW-1185">Reference proteome</keyword>